<evidence type="ECO:0000313" key="3">
    <source>
        <dbReference type="EMBL" id="TPG66725.1"/>
    </source>
</evidence>
<comment type="caution">
    <text evidence="3">The sequence shown here is derived from an EMBL/GenBank/DDBJ whole genome shotgun (WGS) entry which is preliminary data.</text>
</comment>
<dbReference type="Proteomes" id="UP000317646">
    <property type="component" value="Unassembled WGS sequence"/>
</dbReference>
<evidence type="ECO:0000256" key="1">
    <source>
        <dbReference type="SAM" id="MobiDB-lite"/>
    </source>
</evidence>
<feature type="region of interest" description="Disordered" evidence="1">
    <location>
        <begin position="1"/>
        <end position="23"/>
    </location>
</feature>
<name>A0A502GYV8_9BACT</name>
<accession>A0A502GYV8</accession>
<reference evidence="3 4" key="1">
    <citation type="journal article" date="2019" name="Environ. Microbiol.">
        <title>Species interactions and distinct microbial communities in high Arctic permafrost affected cryosols are associated with the CH4 and CO2 gas fluxes.</title>
        <authorList>
            <person name="Altshuler I."/>
            <person name="Hamel J."/>
            <person name="Turney S."/>
            <person name="Magnuson E."/>
            <person name="Levesque R."/>
            <person name="Greer C."/>
            <person name="Whyte L.G."/>
        </authorList>
    </citation>
    <scope>NUCLEOTIDE SEQUENCE [LARGE SCALE GENOMIC DNA]</scope>
    <source>
        <strain evidence="3 4">S9.2P</strain>
    </source>
</reference>
<feature type="transmembrane region" description="Helical" evidence="2">
    <location>
        <begin position="127"/>
        <end position="149"/>
    </location>
</feature>
<proteinExistence type="predicted"/>
<feature type="transmembrane region" description="Helical" evidence="2">
    <location>
        <begin position="164"/>
        <end position="183"/>
    </location>
</feature>
<sequence>MDSQKHTQSHIYSEGGGGYVGPRGGRIKAPTVKSYNTTRHDIFLRLADGREEHVHFPLDGIALRNGNAISLIAAFRGDSPNGHYVRLCNHDTGTIYNVLDDTAWQAMTAPNPTDLASLKEIKTGYSFLLPLAIWLVISLLTIAIGYYLYGQLPGSRELITKVCLYAILSLPLFFVAALLMVHGKSKQRRAARQGINSRLADELNEKIAAAIAALG</sequence>
<keyword evidence="2" id="KW-0472">Membrane</keyword>
<keyword evidence="2" id="KW-1133">Transmembrane helix</keyword>
<protein>
    <submittedName>
        <fullName evidence="3">Uncharacterized protein</fullName>
    </submittedName>
</protein>
<evidence type="ECO:0000256" key="2">
    <source>
        <dbReference type="SAM" id="Phobius"/>
    </source>
</evidence>
<keyword evidence="4" id="KW-1185">Reference proteome</keyword>
<organism evidence="3 4">
    <name type="scientific">Hymenobacter nivis</name>
    <dbReference type="NCBI Taxonomy" id="1850093"/>
    <lineage>
        <taxon>Bacteria</taxon>
        <taxon>Pseudomonadati</taxon>
        <taxon>Bacteroidota</taxon>
        <taxon>Cytophagia</taxon>
        <taxon>Cytophagales</taxon>
        <taxon>Hymenobacteraceae</taxon>
        <taxon>Hymenobacter</taxon>
    </lineage>
</organism>
<dbReference type="EMBL" id="RCYZ01000003">
    <property type="protein sequence ID" value="TPG66725.1"/>
    <property type="molecule type" value="Genomic_DNA"/>
</dbReference>
<dbReference type="AlphaFoldDB" id="A0A502GYV8"/>
<gene>
    <name evidence="3" type="ORF">EAH73_10095</name>
</gene>
<keyword evidence="2" id="KW-0812">Transmembrane</keyword>
<evidence type="ECO:0000313" key="4">
    <source>
        <dbReference type="Proteomes" id="UP000317646"/>
    </source>
</evidence>
<feature type="compositionally biased region" description="Gly residues" evidence="1">
    <location>
        <begin position="14"/>
        <end position="23"/>
    </location>
</feature>